<dbReference type="AlphaFoldDB" id="A0A427XKM4"/>
<feature type="repeat" description="Solcar" evidence="8">
    <location>
        <begin position="13"/>
        <end position="102"/>
    </location>
</feature>
<dbReference type="GO" id="GO:0055085">
    <property type="term" value="P:transmembrane transport"/>
    <property type="evidence" value="ECO:0007669"/>
    <property type="project" value="InterPro"/>
</dbReference>
<evidence type="ECO:0000256" key="5">
    <source>
        <dbReference type="ARBA" id="ARBA00022737"/>
    </source>
</evidence>
<accession>A0A427XKM4</accession>
<evidence type="ECO:0000313" key="12">
    <source>
        <dbReference type="Proteomes" id="UP000279236"/>
    </source>
</evidence>
<dbReference type="Proteomes" id="UP000279236">
    <property type="component" value="Unassembled WGS sequence"/>
</dbReference>
<dbReference type="Gene3D" id="1.50.40.10">
    <property type="entry name" value="Mitochondrial carrier domain"/>
    <property type="match status" value="1"/>
</dbReference>
<comment type="caution">
    <text evidence="11">The sequence shown here is derived from an EMBL/GenBank/DDBJ whole genome shotgun (WGS) entry which is preliminary data.</text>
</comment>
<evidence type="ECO:0000256" key="9">
    <source>
        <dbReference type="RuleBase" id="RU000488"/>
    </source>
</evidence>
<keyword evidence="7 8" id="KW-0472">Membrane</keyword>
<dbReference type="OrthoDB" id="428293at2759"/>
<dbReference type="GO" id="GO:0006862">
    <property type="term" value="P:nucleotide transport"/>
    <property type="evidence" value="ECO:0007669"/>
    <property type="project" value="InterPro"/>
</dbReference>
<protein>
    <submittedName>
        <fullName evidence="11">Uncharacterized protein</fullName>
    </submittedName>
</protein>
<dbReference type="SUPFAM" id="SSF103506">
    <property type="entry name" value="Mitochondrial carrier"/>
    <property type="match status" value="1"/>
</dbReference>
<proteinExistence type="inferred from homology"/>
<evidence type="ECO:0000256" key="7">
    <source>
        <dbReference type="ARBA" id="ARBA00023136"/>
    </source>
</evidence>
<keyword evidence="3 9" id="KW-0813">Transport</keyword>
<feature type="repeat" description="Solcar" evidence="8">
    <location>
        <begin position="226"/>
        <end position="306"/>
    </location>
</feature>
<dbReference type="PROSITE" id="PS50920">
    <property type="entry name" value="SOLCAR"/>
    <property type="match status" value="3"/>
</dbReference>
<comment type="subcellular location">
    <subcellularLocation>
        <location evidence="1">Membrane</location>
        <topology evidence="1">Multi-pass membrane protein</topology>
    </subcellularLocation>
</comment>
<name>A0A427XKM4_9TREE</name>
<sequence length="326" mass="35896">MASSSSVPSLFGDVSIDHAIAGFGAGTVATLVMHPLDLVKVRMQLADTNVKPKFGHALVDVLKEYVKADGWRGLYRGLVPNLVGGAGSWGLYFLFYNMIKKQMQGGDPTYRTSAGQHLLAAAEASAITAMLTNPIWVVKTRVFATPHNAPGAYNGLFNSFGRIYSAEGWRGLYRGSLLALVGVSNGSIQFATYEEIKRARVELKKRKFAHRGIEFRPEDEKLTNWEYILASGASKFVAIALTYPYQVVRARIQNANGPDFTIPRVISHIWRNEGFVGLYKGLGTNAIRILPGTCTTFVVYENLAHLFKSLALKKQRALEQEARPLA</sequence>
<evidence type="ECO:0000256" key="2">
    <source>
        <dbReference type="ARBA" id="ARBA00006375"/>
    </source>
</evidence>
<comment type="similarity">
    <text evidence="2 9">Belongs to the mitochondrial carrier (TC 2.A.29) family.</text>
</comment>
<dbReference type="STRING" id="105984.A0A427XKM4"/>
<dbReference type="EMBL" id="RSCE01000010">
    <property type="protein sequence ID" value="RSH79431.1"/>
    <property type="molecule type" value="Genomic_DNA"/>
</dbReference>
<dbReference type="PANTHER" id="PTHR45683">
    <property type="entry name" value="MITOCHONDRIAL NICOTINAMIDE ADENINE DINUCLEOTIDE TRANSPORTER 1-RELATED-RELATED"/>
    <property type="match status" value="1"/>
</dbReference>
<dbReference type="RefSeq" id="XP_028474578.1">
    <property type="nucleotide sequence ID" value="XM_028617271.1"/>
</dbReference>
<feature type="transmembrane region" description="Helical" evidence="10">
    <location>
        <begin position="74"/>
        <end position="95"/>
    </location>
</feature>
<reference evidence="11 12" key="1">
    <citation type="submission" date="2018-11" db="EMBL/GenBank/DDBJ databases">
        <title>Genome sequence of Apiotrichum porosum DSM 27194.</title>
        <authorList>
            <person name="Aliyu H."/>
            <person name="Gorte O."/>
            <person name="Ochsenreither K."/>
        </authorList>
    </citation>
    <scope>NUCLEOTIDE SEQUENCE [LARGE SCALE GENOMIC DNA]</scope>
    <source>
        <strain evidence="11 12">DSM 27194</strain>
    </source>
</reference>
<keyword evidence="4 8" id="KW-0812">Transmembrane</keyword>
<evidence type="ECO:0000256" key="1">
    <source>
        <dbReference type="ARBA" id="ARBA00004141"/>
    </source>
</evidence>
<evidence type="ECO:0000256" key="3">
    <source>
        <dbReference type="ARBA" id="ARBA00022448"/>
    </source>
</evidence>
<evidence type="ECO:0000256" key="6">
    <source>
        <dbReference type="ARBA" id="ARBA00022989"/>
    </source>
</evidence>
<evidence type="ECO:0000256" key="10">
    <source>
        <dbReference type="SAM" id="Phobius"/>
    </source>
</evidence>
<dbReference type="Pfam" id="PF00153">
    <property type="entry name" value="Mito_carr"/>
    <property type="match status" value="3"/>
</dbReference>
<organism evidence="11 12">
    <name type="scientific">Apiotrichum porosum</name>
    <dbReference type="NCBI Taxonomy" id="105984"/>
    <lineage>
        <taxon>Eukaryota</taxon>
        <taxon>Fungi</taxon>
        <taxon>Dikarya</taxon>
        <taxon>Basidiomycota</taxon>
        <taxon>Agaricomycotina</taxon>
        <taxon>Tremellomycetes</taxon>
        <taxon>Trichosporonales</taxon>
        <taxon>Trichosporonaceae</taxon>
        <taxon>Apiotrichum</taxon>
    </lineage>
</organism>
<dbReference type="InterPro" id="IPR018108">
    <property type="entry name" value="MCP_transmembrane"/>
</dbReference>
<dbReference type="GeneID" id="39586021"/>
<gene>
    <name evidence="11" type="ORF">EHS24_001478</name>
</gene>
<evidence type="ECO:0000313" key="11">
    <source>
        <dbReference type="EMBL" id="RSH79431.1"/>
    </source>
</evidence>
<keyword evidence="6 10" id="KW-1133">Transmembrane helix</keyword>
<feature type="repeat" description="Solcar" evidence="8">
    <location>
        <begin position="112"/>
        <end position="199"/>
    </location>
</feature>
<keyword evidence="12" id="KW-1185">Reference proteome</keyword>
<dbReference type="InterPro" id="IPR023395">
    <property type="entry name" value="MCP_dom_sf"/>
</dbReference>
<dbReference type="InterPro" id="IPR044712">
    <property type="entry name" value="SLC25A32-like"/>
</dbReference>
<keyword evidence="5" id="KW-0677">Repeat</keyword>
<evidence type="ECO:0000256" key="8">
    <source>
        <dbReference type="PROSITE-ProRule" id="PRU00282"/>
    </source>
</evidence>
<dbReference type="GO" id="GO:0016020">
    <property type="term" value="C:membrane"/>
    <property type="evidence" value="ECO:0007669"/>
    <property type="project" value="UniProtKB-SubCell"/>
</dbReference>
<evidence type="ECO:0000256" key="4">
    <source>
        <dbReference type="ARBA" id="ARBA00022692"/>
    </source>
</evidence>